<organism evidence="2 3">
    <name type="scientific">Parachlamydia acanthamoebae</name>
    <dbReference type="NCBI Taxonomy" id="83552"/>
    <lineage>
        <taxon>Bacteria</taxon>
        <taxon>Pseudomonadati</taxon>
        <taxon>Chlamydiota</taxon>
        <taxon>Chlamydiia</taxon>
        <taxon>Parachlamydiales</taxon>
        <taxon>Parachlamydiaceae</taxon>
        <taxon>Parachlamydia</taxon>
    </lineage>
</organism>
<accession>A0A0C1C1B8</accession>
<dbReference type="PATRIC" id="fig|83552.4.peg.1329"/>
<keyword evidence="1" id="KW-0472">Membrane</keyword>
<comment type="caution">
    <text evidence="2">The sequence shown here is derived from an EMBL/GenBank/DDBJ whole genome shotgun (WGS) entry which is preliminary data.</text>
</comment>
<reference evidence="2 3" key="1">
    <citation type="journal article" date="2014" name="Mol. Biol. Evol.">
        <title>Massive expansion of Ubiquitination-related gene families within the Chlamydiae.</title>
        <authorList>
            <person name="Domman D."/>
            <person name="Collingro A."/>
            <person name="Lagkouvardos I."/>
            <person name="Gehre L."/>
            <person name="Weinmaier T."/>
            <person name="Rattei T."/>
            <person name="Subtil A."/>
            <person name="Horn M."/>
        </authorList>
    </citation>
    <scope>NUCLEOTIDE SEQUENCE [LARGE SCALE GENOMIC DNA]</scope>
    <source>
        <strain evidence="2 3">OEW1</strain>
    </source>
</reference>
<sequence length="146" mass="16694">MNSSTLWLMTLLVLVGMGILFLMNFSPNLNTASIQKNHIDLNDIKAVTIEREGKPHTLSLEQQVELVKYLNLSQPVEKKTYENQNDQVDFEKIIIYRFKHPELTITPVGYIGQNLLFSAPDLNPLGYMRDFSDGKLKNLIAQSIEK</sequence>
<gene>
    <name evidence="2" type="ORF">DB43_GF00080</name>
</gene>
<dbReference type="Proteomes" id="UP000031307">
    <property type="component" value="Unassembled WGS sequence"/>
</dbReference>
<evidence type="ECO:0000313" key="3">
    <source>
        <dbReference type="Proteomes" id="UP000031307"/>
    </source>
</evidence>
<dbReference type="EMBL" id="JSAM01000075">
    <property type="protein sequence ID" value="KIA77466.1"/>
    <property type="molecule type" value="Genomic_DNA"/>
</dbReference>
<feature type="transmembrane region" description="Helical" evidence="1">
    <location>
        <begin position="6"/>
        <end position="26"/>
    </location>
</feature>
<evidence type="ECO:0000256" key="1">
    <source>
        <dbReference type="SAM" id="Phobius"/>
    </source>
</evidence>
<keyword evidence="1" id="KW-1133">Transmembrane helix</keyword>
<dbReference type="AlphaFoldDB" id="A0A0C1C1B8"/>
<protein>
    <submittedName>
        <fullName evidence="2">Uncharacterized protein</fullName>
    </submittedName>
</protein>
<evidence type="ECO:0000313" key="2">
    <source>
        <dbReference type="EMBL" id="KIA77466.1"/>
    </source>
</evidence>
<name>A0A0C1C1B8_9BACT</name>
<dbReference type="RefSeq" id="WP_039377195.1">
    <property type="nucleotide sequence ID" value="NZ_JSAM01000075.1"/>
</dbReference>
<proteinExistence type="predicted"/>
<keyword evidence="1" id="KW-0812">Transmembrane</keyword>